<evidence type="ECO:0000313" key="3">
    <source>
        <dbReference type="Proteomes" id="UP001381693"/>
    </source>
</evidence>
<reference evidence="2 3" key="1">
    <citation type="submission" date="2023-11" db="EMBL/GenBank/DDBJ databases">
        <title>Halocaridina rubra genome assembly.</title>
        <authorList>
            <person name="Smith C."/>
        </authorList>
    </citation>
    <scope>NUCLEOTIDE SEQUENCE [LARGE SCALE GENOMIC DNA]</scope>
    <source>
        <strain evidence="2">EP-1</strain>
        <tissue evidence="2">Whole</tissue>
    </source>
</reference>
<dbReference type="Proteomes" id="UP001381693">
    <property type="component" value="Unassembled WGS sequence"/>
</dbReference>
<evidence type="ECO:0000313" key="2">
    <source>
        <dbReference type="EMBL" id="KAK7001970.1"/>
    </source>
</evidence>
<feature type="region of interest" description="Disordered" evidence="1">
    <location>
        <begin position="28"/>
        <end position="53"/>
    </location>
</feature>
<feature type="compositionally biased region" description="Basic and acidic residues" evidence="1">
    <location>
        <begin position="147"/>
        <end position="166"/>
    </location>
</feature>
<dbReference type="AlphaFoldDB" id="A0AAN8WFW7"/>
<sequence>ISSEWIIIDSPDDVDVYKRIRKTSKKKINIHMKSDSSPGCSSSPNSDNEGNIELQSVSIKPGEDEIDGDITKASADLSLPVVTGIDALSQKFDPESLDDMGDAASDIADTGASLLSDRILKACVEKHEKQSLLRVPSQESQTAESTESDRTEIIEKPVGKTTRWTEDAGETEEDDDSEEDDESMGGEELSTLMQVVVGLLELLQMILKYSNESTRYTLLAEALYMDQTQVMMNHPHPVIRTAVFKLFSTILERCSHEDRILHLHQHAPMVVAQQLYKHTPTSCQLVMAVFSLALGRQFTFDDYAIDSDPSLALPAQVAMFIPLMAVLPNTCQDIALCHNSLMVLLDLLHKNPDLIVALVVRTHLVDSLLSTLKKCLHVQGMGISDVTGESECEIVVSDVTAILSWIVNSLVTSSSHRHYMICLETMHQLNLMCRGEKAECGGQASCVALLHSAEAALLQVALSKIQATASTLQHTSIRDSASSFKSKLGLFINCE</sequence>
<keyword evidence="3" id="KW-1185">Reference proteome</keyword>
<dbReference type="SUPFAM" id="SSF48371">
    <property type="entry name" value="ARM repeat"/>
    <property type="match status" value="1"/>
</dbReference>
<gene>
    <name evidence="2" type="ORF">SK128_023174</name>
</gene>
<evidence type="ECO:0000256" key="1">
    <source>
        <dbReference type="SAM" id="MobiDB-lite"/>
    </source>
</evidence>
<organism evidence="2 3">
    <name type="scientific">Halocaridina rubra</name>
    <name type="common">Hawaiian red shrimp</name>
    <dbReference type="NCBI Taxonomy" id="373956"/>
    <lineage>
        <taxon>Eukaryota</taxon>
        <taxon>Metazoa</taxon>
        <taxon>Ecdysozoa</taxon>
        <taxon>Arthropoda</taxon>
        <taxon>Crustacea</taxon>
        <taxon>Multicrustacea</taxon>
        <taxon>Malacostraca</taxon>
        <taxon>Eumalacostraca</taxon>
        <taxon>Eucarida</taxon>
        <taxon>Decapoda</taxon>
        <taxon>Pleocyemata</taxon>
        <taxon>Caridea</taxon>
        <taxon>Atyoidea</taxon>
        <taxon>Atyidae</taxon>
        <taxon>Halocaridina</taxon>
    </lineage>
</organism>
<feature type="region of interest" description="Disordered" evidence="1">
    <location>
        <begin position="130"/>
        <end position="187"/>
    </location>
</feature>
<accession>A0AAN8WFW7</accession>
<comment type="caution">
    <text evidence="2">The sequence shown here is derived from an EMBL/GenBank/DDBJ whole genome shotgun (WGS) entry which is preliminary data.</text>
</comment>
<feature type="non-terminal residue" evidence="2">
    <location>
        <position position="1"/>
    </location>
</feature>
<dbReference type="InterPro" id="IPR016024">
    <property type="entry name" value="ARM-type_fold"/>
</dbReference>
<protein>
    <submittedName>
        <fullName evidence="2">Uncharacterized protein</fullName>
    </submittedName>
</protein>
<dbReference type="EMBL" id="JAXCGZ010023880">
    <property type="protein sequence ID" value="KAK7001970.1"/>
    <property type="molecule type" value="Genomic_DNA"/>
</dbReference>
<proteinExistence type="predicted"/>
<feature type="compositionally biased region" description="Acidic residues" evidence="1">
    <location>
        <begin position="167"/>
        <end position="185"/>
    </location>
</feature>
<name>A0AAN8WFW7_HALRR</name>
<feature type="compositionally biased region" description="Low complexity" evidence="1">
    <location>
        <begin position="35"/>
        <end position="48"/>
    </location>
</feature>